<dbReference type="GO" id="GO:0006515">
    <property type="term" value="P:protein quality control for misfolded or incompletely synthesized proteins"/>
    <property type="evidence" value="ECO:0007669"/>
    <property type="project" value="TreeGrafter"/>
</dbReference>
<dbReference type="Pfam" id="PF10123">
    <property type="entry name" value="Mu-like_Pro"/>
    <property type="match status" value="1"/>
</dbReference>
<dbReference type="EMBL" id="BK015501">
    <property type="protein sequence ID" value="DAE10004.1"/>
    <property type="molecule type" value="Genomic_DNA"/>
</dbReference>
<keyword evidence="5" id="KW-0645">Protease</keyword>
<dbReference type="GO" id="GO:0004252">
    <property type="term" value="F:serine-type endopeptidase activity"/>
    <property type="evidence" value="ECO:0007669"/>
    <property type="project" value="InterPro"/>
</dbReference>
<dbReference type="Pfam" id="PF00574">
    <property type="entry name" value="CLP_protease"/>
    <property type="match status" value="1"/>
</dbReference>
<dbReference type="CDD" id="cd07016">
    <property type="entry name" value="S14_ClpP_1"/>
    <property type="match status" value="1"/>
</dbReference>
<dbReference type="PANTHER" id="PTHR10381">
    <property type="entry name" value="ATP-DEPENDENT CLP PROTEASE PROTEOLYTIC SUBUNIT"/>
    <property type="match status" value="1"/>
</dbReference>
<evidence type="ECO:0000256" key="1">
    <source>
        <dbReference type="ARBA" id="ARBA00007039"/>
    </source>
</evidence>
<comment type="similarity">
    <text evidence="1">Belongs to the peptidase S14 family.</text>
</comment>
<keyword evidence="3" id="KW-0378">Hydrolase</keyword>
<evidence type="ECO:0000256" key="3">
    <source>
        <dbReference type="ARBA" id="ARBA00022801"/>
    </source>
</evidence>
<protein>
    <submittedName>
        <fullName evidence="5">Putative ATP dependent Clp protease</fullName>
    </submittedName>
</protein>
<feature type="coiled-coil region" evidence="4">
    <location>
        <begin position="241"/>
        <end position="268"/>
    </location>
</feature>
<accession>A0A8S5PUP6</accession>
<organism evidence="5">
    <name type="scientific">Siphoviridae sp. ctL1i33</name>
    <dbReference type="NCBI Taxonomy" id="2825450"/>
    <lineage>
        <taxon>Viruses</taxon>
        <taxon>Duplodnaviria</taxon>
        <taxon>Heunggongvirae</taxon>
        <taxon>Uroviricota</taxon>
        <taxon>Caudoviricetes</taxon>
    </lineage>
</organism>
<dbReference type="PRINTS" id="PR00127">
    <property type="entry name" value="CLPPROTEASEP"/>
</dbReference>
<dbReference type="SUPFAM" id="SSF52096">
    <property type="entry name" value="ClpP/crotonase"/>
    <property type="match status" value="1"/>
</dbReference>
<keyword evidence="2" id="KW-0963">Cytoplasm</keyword>
<reference evidence="5" key="1">
    <citation type="journal article" date="2021" name="Proc. Natl. Acad. Sci. U.S.A.">
        <title>A Catalog of Tens of Thousands of Viruses from Human Metagenomes Reveals Hidden Associations with Chronic Diseases.</title>
        <authorList>
            <person name="Tisza M.J."/>
            <person name="Buck C.B."/>
        </authorList>
    </citation>
    <scope>NUCLEOTIDE SEQUENCE</scope>
    <source>
        <strain evidence="5">CtL1i33</strain>
    </source>
</reference>
<dbReference type="InterPro" id="IPR023562">
    <property type="entry name" value="ClpP/TepA"/>
</dbReference>
<dbReference type="GO" id="GO:0009368">
    <property type="term" value="C:endopeptidase Clp complex"/>
    <property type="evidence" value="ECO:0007669"/>
    <property type="project" value="TreeGrafter"/>
</dbReference>
<sequence>MNKKFFNIIPSEGGQVAILLYGDVGDGQRVDSGRVVAELMSLQAMYDKIDVRINSCGGDVFSGMAIYTALRNSKADITIYIDGVAASIAGVIALCGKPLYMSPYAKLMLHAVSGGAWGSASDLRDMATQMEALQGDLAGMIAGRCGMKQEEVLSKYFDEKDHWLSAREALEMKLIDGIYEMAEEPVPTQTTEEIYTYFNNRLRNQPLKPNDEMGLLDSIKKVPSFANMADEDAVLAHIHELENKATKVESLEKAVDSYKEKLQALEDKEVTAFIDKAIAEKRITDAQKESFTALMKSDRENTEKLINSMKPQPDRRINDVYNVGHSPTSLTDKTWDELDKAGQLSNLRNADLNAFKAKYKEKFGIDYKE</sequence>
<evidence type="ECO:0000256" key="4">
    <source>
        <dbReference type="SAM" id="Coils"/>
    </source>
</evidence>
<proteinExistence type="inferred from homology"/>
<dbReference type="PANTHER" id="PTHR10381:SF70">
    <property type="entry name" value="ATP-DEPENDENT CLP PROTEASE PROTEOLYTIC SUBUNIT"/>
    <property type="match status" value="1"/>
</dbReference>
<name>A0A8S5PUP6_9CAUD</name>
<dbReference type="InterPro" id="IPR012106">
    <property type="entry name" value="Phage_Mu_Gp1"/>
</dbReference>
<dbReference type="GO" id="GO:0051117">
    <property type="term" value="F:ATPase binding"/>
    <property type="evidence" value="ECO:0007669"/>
    <property type="project" value="TreeGrafter"/>
</dbReference>
<evidence type="ECO:0000313" key="5">
    <source>
        <dbReference type="EMBL" id="DAE10004.1"/>
    </source>
</evidence>
<evidence type="ECO:0000256" key="2">
    <source>
        <dbReference type="ARBA" id="ARBA00022490"/>
    </source>
</evidence>
<dbReference type="InterPro" id="IPR001907">
    <property type="entry name" value="ClpP"/>
</dbReference>
<keyword evidence="4" id="KW-0175">Coiled coil</keyword>
<dbReference type="InterPro" id="IPR029045">
    <property type="entry name" value="ClpP/crotonase-like_dom_sf"/>
</dbReference>
<dbReference type="Gene3D" id="3.90.226.10">
    <property type="entry name" value="2-enoyl-CoA Hydratase, Chain A, domain 1"/>
    <property type="match status" value="1"/>
</dbReference>
<dbReference type="GO" id="GO:0004176">
    <property type="term" value="F:ATP-dependent peptidase activity"/>
    <property type="evidence" value="ECO:0007669"/>
    <property type="project" value="InterPro"/>
</dbReference>
<dbReference type="NCBIfam" id="NF045542">
    <property type="entry name" value="Clp_rel_HeadMat"/>
    <property type="match status" value="1"/>
</dbReference>